<evidence type="ECO:0000256" key="1">
    <source>
        <dbReference type="SAM" id="Phobius"/>
    </source>
</evidence>
<dbReference type="AlphaFoldDB" id="A0AAD9IYQ4"/>
<keyword evidence="1" id="KW-0812">Transmembrane</keyword>
<sequence>MAQRSDGSDSLHSNCRPLVLLAAVHLRLLLFQDYYHDTEPHEGGPLIRSDQQSVFLDEGEQLQASDEEHDKALLLVAASIVFCWTSNEMFIFVYFLGYSADFGTYYQF</sequence>
<dbReference type="EMBL" id="JAODUP010000890">
    <property type="protein sequence ID" value="KAK2142983.1"/>
    <property type="molecule type" value="Genomic_DNA"/>
</dbReference>
<feature type="transmembrane region" description="Helical" evidence="1">
    <location>
        <begin position="72"/>
        <end position="96"/>
    </location>
</feature>
<protein>
    <submittedName>
        <fullName evidence="2">Uncharacterized protein</fullName>
    </submittedName>
</protein>
<evidence type="ECO:0000313" key="2">
    <source>
        <dbReference type="EMBL" id="KAK2142983.1"/>
    </source>
</evidence>
<comment type="caution">
    <text evidence="2">The sequence shown here is derived from an EMBL/GenBank/DDBJ whole genome shotgun (WGS) entry which is preliminary data.</text>
</comment>
<name>A0AAD9IYQ4_9ANNE</name>
<evidence type="ECO:0000313" key="3">
    <source>
        <dbReference type="Proteomes" id="UP001208570"/>
    </source>
</evidence>
<keyword evidence="1" id="KW-0472">Membrane</keyword>
<reference evidence="2" key="1">
    <citation type="journal article" date="2023" name="Mol. Biol. Evol.">
        <title>Third-Generation Sequencing Reveals the Adaptive Role of the Epigenome in Three Deep-Sea Polychaetes.</title>
        <authorList>
            <person name="Perez M."/>
            <person name="Aroh O."/>
            <person name="Sun Y."/>
            <person name="Lan Y."/>
            <person name="Juniper S.K."/>
            <person name="Young C.R."/>
            <person name="Angers B."/>
            <person name="Qian P.Y."/>
        </authorList>
    </citation>
    <scope>NUCLEOTIDE SEQUENCE</scope>
    <source>
        <strain evidence="2">P08H-3</strain>
    </source>
</reference>
<gene>
    <name evidence="2" type="ORF">LSH36_890g00027</name>
</gene>
<accession>A0AAD9IYQ4</accession>
<dbReference type="Proteomes" id="UP001208570">
    <property type="component" value="Unassembled WGS sequence"/>
</dbReference>
<keyword evidence="3" id="KW-1185">Reference proteome</keyword>
<organism evidence="2 3">
    <name type="scientific">Paralvinella palmiformis</name>
    <dbReference type="NCBI Taxonomy" id="53620"/>
    <lineage>
        <taxon>Eukaryota</taxon>
        <taxon>Metazoa</taxon>
        <taxon>Spiralia</taxon>
        <taxon>Lophotrochozoa</taxon>
        <taxon>Annelida</taxon>
        <taxon>Polychaeta</taxon>
        <taxon>Sedentaria</taxon>
        <taxon>Canalipalpata</taxon>
        <taxon>Terebellida</taxon>
        <taxon>Terebelliformia</taxon>
        <taxon>Alvinellidae</taxon>
        <taxon>Paralvinella</taxon>
    </lineage>
</organism>
<proteinExistence type="predicted"/>
<keyword evidence="1" id="KW-1133">Transmembrane helix</keyword>